<evidence type="ECO:0008006" key="6">
    <source>
        <dbReference type="Google" id="ProtNLM"/>
    </source>
</evidence>
<dbReference type="EMBL" id="CAJNOU010001275">
    <property type="protein sequence ID" value="CAF1179881.1"/>
    <property type="molecule type" value="Genomic_DNA"/>
</dbReference>
<evidence type="ECO:0000313" key="4">
    <source>
        <dbReference type="EMBL" id="CAF3841994.1"/>
    </source>
</evidence>
<dbReference type="AlphaFoldDB" id="A0A814V2V0"/>
<keyword evidence="1" id="KW-0812">Transmembrane</keyword>
<dbReference type="Proteomes" id="UP000663874">
    <property type="component" value="Unassembled WGS sequence"/>
</dbReference>
<evidence type="ECO:0000256" key="2">
    <source>
        <dbReference type="SAM" id="SignalP"/>
    </source>
</evidence>
<evidence type="ECO:0000313" key="5">
    <source>
        <dbReference type="Proteomes" id="UP000663889"/>
    </source>
</evidence>
<feature type="chain" id="PRO_5036226161" description="Transmembrane protein" evidence="2">
    <location>
        <begin position="18"/>
        <end position="259"/>
    </location>
</feature>
<name>A0A814V2V0_9BILA</name>
<organism evidence="3 5">
    <name type="scientific">Rotaria sordida</name>
    <dbReference type="NCBI Taxonomy" id="392033"/>
    <lineage>
        <taxon>Eukaryota</taxon>
        <taxon>Metazoa</taxon>
        <taxon>Spiralia</taxon>
        <taxon>Gnathifera</taxon>
        <taxon>Rotifera</taxon>
        <taxon>Eurotatoria</taxon>
        <taxon>Bdelloidea</taxon>
        <taxon>Philodinida</taxon>
        <taxon>Philodinidae</taxon>
        <taxon>Rotaria</taxon>
    </lineage>
</organism>
<keyword evidence="1" id="KW-0472">Membrane</keyword>
<proteinExistence type="predicted"/>
<accession>A0A814V2V0</accession>
<sequence length="259" mass="30293">MQLFLFIIFLSISIVQTLDYDIDNQQTCTHKPFLVNFQHNCSRTRLIQGVNIPNNDQILHISIILKSSLINRTLLNIIKSLKYKQKIYLTFFTIFKQFISINNKTIIQLNETTISSYLYDTFSEEFIQWTNSISIPLISYFSNPYCILKEKRFLPSEKISRIYYLYTNETNLNIDLSMSSYQISPLFIHFNTCFSIETRLTTLAIVLIVIISVLGFITTVLIIICLKKQLIQLYHIVENWIRQKRGLIPSITIHGKPSS</sequence>
<feature type="transmembrane region" description="Helical" evidence="1">
    <location>
        <begin position="203"/>
        <end position="226"/>
    </location>
</feature>
<reference evidence="3" key="1">
    <citation type="submission" date="2021-02" db="EMBL/GenBank/DDBJ databases">
        <authorList>
            <person name="Nowell W R."/>
        </authorList>
    </citation>
    <scope>NUCLEOTIDE SEQUENCE</scope>
</reference>
<comment type="caution">
    <text evidence="3">The sequence shown here is derived from an EMBL/GenBank/DDBJ whole genome shotgun (WGS) entry which is preliminary data.</text>
</comment>
<dbReference type="Proteomes" id="UP000663889">
    <property type="component" value="Unassembled WGS sequence"/>
</dbReference>
<evidence type="ECO:0000256" key="1">
    <source>
        <dbReference type="SAM" id="Phobius"/>
    </source>
</evidence>
<dbReference type="EMBL" id="CAJOBE010002759">
    <property type="protein sequence ID" value="CAF3841994.1"/>
    <property type="molecule type" value="Genomic_DNA"/>
</dbReference>
<evidence type="ECO:0000313" key="3">
    <source>
        <dbReference type="EMBL" id="CAF1179881.1"/>
    </source>
</evidence>
<gene>
    <name evidence="4" type="ORF">FNK824_LOCUS17403</name>
    <name evidence="3" type="ORF">SEV965_LOCUS19995</name>
</gene>
<protein>
    <recommendedName>
        <fullName evidence="6">Transmembrane protein</fullName>
    </recommendedName>
</protein>
<feature type="signal peptide" evidence="2">
    <location>
        <begin position="1"/>
        <end position="17"/>
    </location>
</feature>
<keyword evidence="1" id="KW-1133">Transmembrane helix</keyword>
<keyword evidence="2" id="KW-0732">Signal</keyword>